<gene>
    <name evidence="2" type="ORF">L485_04765</name>
</gene>
<keyword evidence="1" id="KW-0812">Transmembrane</keyword>
<keyword evidence="1" id="KW-0472">Membrane</keyword>
<accession>T0HXD9</accession>
<proteinExistence type="predicted"/>
<protein>
    <submittedName>
        <fullName evidence="2">Uncharacterized protein</fullName>
    </submittedName>
</protein>
<dbReference type="EMBL" id="ATIB01000036">
    <property type="protein sequence ID" value="EQB04000.1"/>
    <property type="molecule type" value="Genomic_DNA"/>
</dbReference>
<dbReference type="AlphaFoldDB" id="T0HXD9"/>
<evidence type="ECO:0000256" key="1">
    <source>
        <dbReference type="SAM" id="Phobius"/>
    </source>
</evidence>
<reference evidence="2 3" key="1">
    <citation type="journal article" date="2013" name="Genome Announc.">
        <title>Draft Genome Sequence of a Hexachlorocyclohexane-Degrading Bacterium, Sphingobium baderi Strain LL03T.</title>
        <authorList>
            <person name="Kaur J."/>
            <person name="Verma H."/>
            <person name="Tripathi C."/>
            <person name="Khurana J.P."/>
            <person name="Lal R."/>
        </authorList>
    </citation>
    <scope>NUCLEOTIDE SEQUENCE [LARGE SCALE GENOMIC DNA]</scope>
    <source>
        <strain evidence="2 3">LL03</strain>
    </source>
</reference>
<organism evidence="2 3">
    <name type="scientific">Sphingobium baderi LL03</name>
    <dbReference type="NCBI Taxonomy" id="1114964"/>
    <lineage>
        <taxon>Bacteria</taxon>
        <taxon>Pseudomonadati</taxon>
        <taxon>Pseudomonadota</taxon>
        <taxon>Alphaproteobacteria</taxon>
        <taxon>Sphingomonadales</taxon>
        <taxon>Sphingomonadaceae</taxon>
        <taxon>Sphingobium</taxon>
    </lineage>
</organism>
<feature type="transmembrane region" description="Helical" evidence="1">
    <location>
        <begin position="39"/>
        <end position="60"/>
    </location>
</feature>
<dbReference type="Proteomes" id="UP000015524">
    <property type="component" value="Unassembled WGS sequence"/>
</dbReference>
<keyword evidence="3" id="KW-1185">Reference proteome</keyword>
<comment type="caution">
    <text evidence="2">The sequence shown here is derived from an EMBL/GenBank/DDBJ whole genome shotgun (WGS) entry which is preliminary data.</text>
</comment>
<dbReference type="PATRIC" id="fig|1114964.3.peg.917"/>
<evidence type="ECO:0000313" key="3">
    <source>
        <dbReference type="Proteomes" id="UP000015524"/>
    </source>
</evidence>
<evidence type="ECO:0000313" key="2">
    <source>
        <dbReference type="EMBL" id="EQB04000.1"/>
    </source>
</evidence>
<keyword evidence="1" id="KW-1133">Transmembrane helix</keyword>
<name>T0HXD9_9SPHN</name>
<sequence>MSPLRISRLHIATHANTPSGQLSVSVGRRDMPDTNPNPVLARLVLFALTALIADVVTVAIEFGPILRGQWF</sequence>